<evidence type="ECO:0000313" key="2">
    <source>
        <dbReference type="Proteomes" id="UP000008710"/>
    </source>
</evidence>
<sequence>MRVLPAPLLARPCLVGYDVHWPKEMLVQDACWKRFRKDLERIAHLDEVVPADLFGVPEPPGPVERQLRMLRGEPAPVWTSSCSWKEPVERKNWSMR</sequence>
<dbReference type="AlphaFoldDB" id="Q0S5H4"/>
<name>Q0S5H4_RHOJR</name>
<dbReference type="KEGG" id="rha:RHA1_ro05432"/>
<protein>
    <submittedName>
        <fullName evidence="1">Uncharacterized protein</fullName>
    </submittedName>
</protein>
<reference evidence="2" key="1">
    <citation type="journal article" date="2006" name="Proc. Natl. Acad. Sci. U.S.A.">
        <title>The complete genome of Rhodococcus sp. RHA1 provides insights into a catabolic powerhouse.</title>
        <authorList>
            <person name="McLeod M.P."/>
            <person name="Warren R.L."/>
            <person name="Hsiao W.W.L."/>
            <person name="Araki N."/>
            <person name="Myhre M."/>
            <person name="Fernandes C."/>
            <person name="Miyazawa D."/>
            <person name="Wong W."/>
            <person name="Lillquist A.L."/>
            <person name="Wang D."/>
            <person name="Dosanjh M."/>
            <person name="Hara H."/>
            <person name="Petrescu A."/>
            <person name="Morin R.D."/>
            <person name="Yang G."/>
            <person name="Stott J.M."/>
            <person name="Schein J.E."/>
            <person name="Shin H."/>
            <person name="Smailus D."/>
            <person name="Siddiqui A.S."/>
            <person name="Marra M.A."/>
            <person name="Jones S.J.M."/>
            <person name="Holt R."/>
            <person name="Brinkman F.S.L."/>
            <person name="Miyauchi K."/>
            <person name="Fukuda M."/>
            <person name="Davies J.E."/>
            <person name="Mohn W.W."/>
            <person name="Eltis L.D."/>
        </authorList>
    </citation>
    <scope>NUCLEOTIDE SEQUENCE [LARGE SCALE GENOMIC DNA]</scope>
    <source>
        <strain evidence="2">RHA1</strain>
    </source>
</reference>
<dbReference type="Proteomes" id="UP000008710">
    <property type="component" value="Chromosome"/>
</dbReference>
<evidence type="ECO:0000313" key="1">
    <source>
        <dbReference type="EMBL" id="ABG97212.1"/>
    </source>
</evidence>
<dbReference type="EMBL" id="CP000431">
    <property type="protein sequence ID" value="ABG97212.1"/>
    <property type="molecule type" value="Genomic_DNA"/>
</dbReference>
<proteinExistence type="predicted"/>
<organism evidence="1 2">
    <name type="scientific">Rhodococcus jostii (strain RHA1)</name>
    <dbReference type="NCBI Taxonomy" id="101510"/>
    <lineage>
        <taxon>Bacteria</taxon>
        <taxon>Bacillati</taxon>
        <taxon>Actinomycetota</taxon>
        <taxon>Actinomycetes</taxon>
        <taxon>Mycobacteriales</taxon>
        <taxon>Nocardiaceae</taxon>
        <taxon>Rhodococcus</taxon>
    </lineage>
</organism>
<dbReference type="HOGENOM" id="CLU_2357832_0_0_11"/>
<gene>
    <name evidence="1" type="ordered locus">RHA1_ro05432</name>
</gene>
<accession>Q0S5H4</accession>